<keyword evidence="6" id="KW-0645">Protease</keyword>
<evidence type="ECO:0000313" key="17">
    <source>
        <dbReference type="EMBL" id="TXL70187.1"/>
    </source>
</evidence>
<dbReference type="Gene3D" id="3.90.1310.10">
    <property type="entry name" value="Penicillin-binding protein 2a (Domain 2)"/>
    <property type="match status" value="1"/>
</dbReference>
<evidence type="ECO:0000256" key="12">
    <source>
        <dbReference type="ARBA" id="ARBA00023136"/>
    </source>
</evidence>
<evidence type="ECO:0000256" key="3">
    <source>
        <dbReference type="ARBA" id="ARBA00022475"/>
    </source>
</evidence>
<dbReference type="GO" id="GO:0009002">
    <property type="term" value="F:serine-type D-Ala-D-Ala carboxypeptidase activity"/>
    <property type="evidence" value="ECO:0007669"/>
    <property type="project" value="UniProtKB-EC"/>
</dbReference>
<feature type="region of interest" description="Disordered" evidence="14">
    <location>
        <begin position="620"/>
        <end position="659"/>
    </location>
</feature>
<dbReference type="AlphaFoldDB" id="A0A5C8PA06"/>
<keyword evidence="11" id="KW-1133">Transmembrane helix</keyword>
<evidence type="ECO:0000256" key="11">
    <source>
        <dbReference type="ARBA" id="ARBA00022989"/>
    </source>
</evidence>
<comment type="caution">
    <text evidence="17">The sequence shown here is derived from an EMBL/GenBank/DDBJ whole genome shotgun (WGS) entry which is preliminary data.</text>
</comment>
<keyword evidence="7" id="KW-0812">Transmembrane</keyword>
<keyword evidence="8 17" id="KW-0378">Hydrolase</keyword>
<dbReference type="OrthoDB" id="9766847at2"/>
<evidence type="ECO:0000256" key="14">
    <source>
        <dbReference type="SAM" id="MobiDB-lite"/>
    </source>
</evidence>
<dbReference type="InterPro" id="IPR012338">
    <property type="entry name" value="Beta-lactam/transpept-like"/>
</dbReference>
<keyword evidence="13" id="KW-0961">Cell wall biogenesis/degradation</keyword>
<evidence type="ECO:0000256" key="8">
    <source>
        <dbReference type="ARBA" id="ARBA00022801"/>
    </source>
</evidence>
<dbReference type="InterPro" id="IPR017790">
    <property type="entry name" value="Penicillin-binding_protein_2"/>
</dbReference>
<dbReference type="Gene3D" id="3.30.1390.30">
    <property type="entry name" value="Penicillin-binding protein 2a, domain 3"/>
    <property type="match status" value="1"/>
</dbReference>
<keyword evidence="9" id="KW-0133">Cell shape</keyword>
<organism evidence="17 18">
    <name type="scientific">Vineibacter terrae</name>
    <dbReference type="NCBI Taxonomy" id="2586908"/>
    <lineage>
        <taxon>Bacteria</taxon>
        <taxon>Pseudomonadati</taxon>
        <taxon>Pseudomonadota</taxon>
        <taxon>Alphaproteobacteria</taxon>
        <taxon>Hyphomicrobiales</taxon>
        <taxon>Vineibacter</taxon>
    </lineage>
</organism>
<dbReference type="Pfam" id="PF03717">
    <property type="entry name" value="PBP_dimer"/>
    <property type="match status" value="1"/>
</dbReference>
<dbReference type="PANTHER" id="PTHR30627">
    <property type="entry name" value="PEPTIDOGLYCAN D,D-TRANSPEPTIDASE"/>
    <property type="match status" value="1"/>
</dbReference>
<evidence type="ECO:0000256" key="7">
    <source>
        <dbReference type="ARBA" id="ARBA00022692"/>
    </source>
</evidence>
<dbReference type="RefSeq" id="WP_147851799.1">
    <property type="nucleotide sequence ID" value="NZ_VDUZ01000064.1"/>
</dbReference>
<dbReference type="EMBL" id="VDUZ01000064">
    <property type="protein sequence ID" value="TXL70187.1"/>
    <property type="molecule type" value="Genomic_DNA"/>
</dbReference>
<feature type="compositionally biased region" description="Low complexity" evidence="14">
    <location>
        <begin position="637"/>
        <end position="647"/>
    </location>
</feature>
<evidence type="ECO:0000256" key="5">
    <source>
        <dbReference type="ARBA" id="ARBA00022645"/>
    </source>
</evidence>
<keyword evidence="10" id="KW-0573">Peptidoglycan synthesis</keyword>
<dbReference type="Gene3D" id="3.40.710.10">
    <property type="entry name" value="DD-peptidase/beta-lactamase superfamily"/>
    <property type="match status" value="1"/>
</dbReference>
<dbReference type="PANTHER" id="PTHR30627:SF2">
    <property type="entry name" value="PEPTIDOGLYCAN D,D-TRANSPEPTIDASE MRDA"/>
    <property type="match status" value="1"/>
</dbReference>
<evidence type="ECO:0000256" key="10">
    <source>
        <dbReference type="ARBA" id="ARBA00022984"/>
    </source>
</evidence>
<feature type="compositionally biased region" description="Pro residues" evidence="14">
    <location>
        <begin position="648"/>
        <end position="659"/>
    </location>
</feature>
<protein>
    <submittedName>
        <fullName evidence="17">Penicillin-binding protein 2</fullName>
        <ecNumber evidence="17">3.4.16.4</ecNumber>
    </submittedName>
</protein>
<evidence type="ECO:0000259" key="15">
    <source>
        <dbReference type="Pfam" id="PF00905"/>
    </source>
</evidence>
<dbReference type="GO" id="GO:0009252">
    <property type="term" value="P:peptidoglycan biosynthetic process"/>
    <property type="evidence" value="ECO:0007669"/>
    <property type="project" value="UniProtKB-KW"/>
</dbReference>
<evidence type="ECO:0000256" key="6">
    <source>
        <dbReference type="ARBA" id="ARBA00022670"/>
    </source>
</evidence>
<dbReference type="EC" id="3.4.16.4" evidence="17"/>
<dbReference type="GO" id="GO:0008360">
    <property type="term" value="P:regulation of cell shape"/>
    <property type="evidence" value="ECO:0007669"/>
    <property type="project" value="UniProtKB-KW"/>
</dbReference>
<dbReference type="NCBIfam" id="TIGR03423">
    <property type="entry name" value="pbp2_mrdA"/>
    <property type="match status" value="1"/>
</dbReference>
<evidence type="ECO:0000313" key="18">
    <source>
        <dbReference type="Proteomes" id="UP000321638"/>
    </source>
</evidence>
<accession>A0A5C8PA06</accession>
<feature type="domain" description="Penicillin-binding protein dimerisation" evidence="16">
    <location>
        <begin position="59"/>
        <end position="236"/>
    </location>
</feature>
<keyword evidence="12" id="KW-0472">Membrane</keyword>
<dbReference type="InterPro" id="IPR005311">
    <property type="entry name" value="PBP_dimer"/>
</dbReference>
<dbReference type="SUPFAM" id="SSF56519">
    <property type="entry name" value="Penicillin binding protein dimerisation domain"/>
    <property type="match status" value="1"/>
</dbReference>
<dbReference type="GO" id="GO:0008658">
    <property type="term" value="F:penicillin binding"/>
    <property type="evidence" value="ECO:0007669"/>
    <property type="project" value="InterPro"/>
</dbReference>
<evidence type="ECO:0000259" key="16">
    <source>
        <dbReference type="Pfam" id="PF03717"/>
    </source>
</evidence>
<dbReference type="InterPro" id="IPR001460">
    <property type="entry name" value="PCN-bd_Tpept"/>
</dbReference>
<dbReference type="InterPro" id="IPR036138">
    <property type="entry name" value="PBP_dimer_sf"/>
</dbReference>
<keyword evidence="4" id="KW-0997">Cell inner membrane</keyword>
<dbReference type="GO" id="GO:0005886">
    <property type="term" value="C:plasma membrane"/>
    <property type="evidence" value="ECO:0007669"/>
    <property type="project" value="UniProtKB-SubCell"/>
</dbReference>
<evidence type="ECO:0000256" key="4">
    <source>
        <dbReference type="ARBA" id="ARBA00022519"/>
    </source>
</evidence>
<keyword evidence="18" id="KW-1185">Reference proteome</keyword>
<dbReference type="Pfam" id="PF00905">
    <property type="entry name" value="Transpeptidase"/>
    <property type="match status" value="1"/>
</dbReference>
<evidence type="ECO:0000256" key="1">
    <source>
        <dbReference type="ARBA" id="ARBA00004167"/>
    </source>
</evidence>
<dbReference type="InterPro" id="IPR050515">
    <property type="entry name" value="Beta-lactam/transpept"/>
</dbReference>
<evidence type="ECO:0000256" key="13">
    <source>
        <dbReference type="ARBA" id="ARBA00023316"/>
    </source>
</evidence>
<feature type="domain" description="Penicillin-binding protein transpeptidase" evidence="15">
    <location>
        <begin position="269"/>
        <end position="614"/>
    </location>
</feature>
<sequence>MKRDTDRYGLFVRRALMLGAFKTGLLGILGARLYWLHAVDGEEYKVLAEENRISTRPLAPTRGLIFDRTGEPLATNRNTYRLLIGSDTGRISDAMRQAEMVLRRLDRVIEISGPEHDRILAQLRRNRAIVPVAVRENLTWEEVARIEFNTPDLPGVSIELGRIRDYPHPEAMSHVIGYVGRVSPEDLDNSDDPLLELPGTRIGKRGIEKDAEETLRGKPGAVQVEVNALGRVVRELDRVESEPGANLLLTIDLALQQYVNSRLEGQSASAVVIDVVTGDILAMASMPGFDNNAFARTITQAEWQALLNDPKKPLINKAAQGQYPPASTYKMVTALAALESGTLGLSERLFCGGYIELPGKGQKKYCWIHPGGHGWLDVAEALQQSCDCFFYEAARRATVDRIAEVATRLGLGASTHAGLPEEAGGLQPTRAWKQGRGTAPWGVGDTYNLGIGQGAMLATPLQLALMTARICNGGHAVRPRLIAASAGPGAKLQAPPVQMKPDAKSLGFRPEHLRAVRIGMEMVVNSRNGTAHGARITEAHMAMAGKTGTAQVKRITESERSRRMSQEELPWHLRHHALFVGYAPTDKPRYACSVVVEHGIGGSVTAAPIARDILHEVQQIDPSRHPERFDNPLLDGSNAAEASSATPEPTPPPEGSGSN</sequence>
<dbReference type="Proteomes" id="UP000321638">
    <property type="component" value="Unassembled WGS sequence"/>
</dbReference>
<reference evidence="17 18" key="1">
    <citation type="submission" date="2019-06" db="EMBL/GenBank/DDBJ databases">
        <title>New taxonomy in bacterial strain CC-CFT640, isolated from vineyard.</title>
        <authorList>
            <person name="Lin S.-Y."/>
            <person name="Tsai C.-F."/>
            <person name="Young C.-C."/>
        </authorList>
    </citation>
    <scope>NUCLEOTIDE SEQUENCE [LARGE SCALE GENOMIC DNA]</scope>
    <source>
        <strain evidence="17 18">CC-CFT640</strain>
    </source>
</reference>
<name>A0A5C8PA06_9HYPH</name>
<keyword evidence="5 17" id="KW-0121">Carboxypeptidase</keyword>
<evidence type="ECO:0000256" key="2">
    <source>
        <dbReference type="ARBA" id="ARBA00004236"/>
    </source>
</evidence>
<dbReference type="GO" id="GO:0006508">
    <property type="term" value="P:proteolysis"/>
    <property type="evidence" value="ECO:0007669"/>
    <property type="project" value="UniProtKB-KW"/>
</dbReference>
<dbReference type="GO" id="GO:0071972">
    <property type="term" value="F:peptidoglycan L,D-transpeptidase activity"/>
    <property type="evidence" value="ECO:0007669"/>
    <property type="project" value="TreeGrafter"/>
</dbReference>
<dbReference type="SUPFAM" id="SSF56601">
    <property type="entry name" value="beta-lactamase/transpeptidase-like"/>
    <property type="match status" value="1"/>
</dbReference>
<proteinExistence type="predicted"/>
<gene>
    <name evidence="17" type="primary">mrdA</name>
    <name evidence="17" type="ORF">FHP25_35740</name>
</gene>
<evidence type="ECO:0000256" key="9">
    <source>
        <dbReference type="ARBA" id="ARBA00022960"/>
    </source>
</evidence>
<keyword evidence="3" id="KW-1003">Cell membrane</keyword>
<comment type="subcellular location">
    <subcellularLocation>
        <location evidence="2">Cell membrane</location>
    </subcellularLocation>
    <subcellularLocation>
        <location evidence="1">Membrane</location>
        <topology evidence="1">Single-pass membrane protein</topology>
    </subcellularLocation>
</comment>
<dbReference type="GO" id="GO:0071555">
    <property type="term" value="P:cell wall organization"/>
    <property type="evidence" value="ECO:0007669"/>
    <property type="project" value="UniProtKB-KW"/>
</dbReference>